<keyword evidence="3" id="KW-1185">Reference proteome</keyword>
<dbReference type="Proteomes" id="UP000482800">
    <property type="component" value="Unassembled WGS sequence"/>
</dbReference>
<dbReference type="Pfam" id="PF13424">
    <property type="entry name" value="TPR_12"/>
    <property type="match status" value="1"/>
</dbReference>
<dbReference type="InterPro" id="IPR056681">
    <property type="entry name" value="DUF7779"/>
</dbReference>
<dbReference type="InterPro" id="IPR027417">
    <property type="entry name" value="P-loop_NTPase"/>
</dbReference>
<dbReference type="Gene3D" id="3.40.50.300">
    <property type="entry name" value="P-loop containing nucleotide triphosphate hydrolases"/>
    <property type="match status" value="1"/>
</dbReference>
<dbReference type="InterPro" id="IPR011990">
    <property type="entry name" value="TPR-like_helical_dom_sf"/>
</dbReference>
<gene>
    <name evidence="2" type="ORF">Phou_031250</name>
</gene>
<proteinExistence type="predicted"/>
<organism evidence="2 3">
    <name type="scientific">Phytohabitans houttuyneae</name>
    <dbReference type="NCBI Taxonomy" id="1076126"/>
    <lineage>
        <taxon>Bacteria</taxon>
        <taxon>Bacillati</taxon>
        <taxon>Actinomycetota</taxon>
        <taxon>Actinomycetes</taxon>
        <taxon>Micromonosporales</taxon>
        <taxon>Micromonosporaceae</taxon>
    </lineage>
</organism>
<dbReference type="NCBIfam" id="NF040586">
    <property type="entry name" value="FxSxx_TPR"/>
    <property type="match status" value="1"/>
</dbReference>
<evidence type="ECO:0000313" key="3">
    <source>
        <dbReference type="Proteomes" id="UP000482800"/>
    </source>
</evidence>
<dbReference type="PANTHER" id="PTHR46082:SF6">
    <property type="entry name" value="AAA+ ATPASE DOMAIN-CONTAINING PROTEIN-RELATED"/>
    <property type="match status" value="1"/>
</dbReference>
<dbReference type="EMBL" id="BLPF01000001">
    <property type="protein sequence ID" value="GFJ78945.1"/>
    <property type="molecule type" value="Genomic_DNA"/>
</dbReference>
<dbReference type="SUPFAM" id="SSF48452">
    <property type="entry name" value="TPR-like"/>
    <property type="match status" value="2"/>
</dbReference>
<dbReference type="InterPro" id="IPR053137">
    <property type="entry name" value="NLR-like"/>
</dbReference>
<sequence length="950" mass="104632">MPGLDKLPEGPLRDFVAAIHEIYDVAGQPAARVIAKATVALPSEFQSVSHETASAMLRASTVPAWEKVRSMLHVLASMAPFDYDSTLLEQRTVELWRRARHELQDTVPPHGEERARPIAPAATVAEREEPAPLIGFRPSAAPGFIGREGLIESIHTTLHSGPDVRLVLHGPIGAGKTQAVLQYLDRHTAADDPVWWVPSATTDAARTSLIDLAAALKIERHHRVDRTVKLVLDGLASRRFPYLMVFDGLDEPGLLSLVPNGGHVIITTRDPALGDNGSRIGVEVPDLTDDEAELLLREHIPDAAPEAREKVVEAYGRNPLALRQTVAWWRDTTVPVEWSDGALLAYRMAAGAVDGYGRSASLTVLFALDRLEAASRQALVLLEALSFFAAAPVSKDLLGRGTVAQNETPTEMPQGELALNKAIIELRRHGLVRYADGGRQVEVLPLVRHVVRHALSGGEAERARCHAHTLLATADPGPPDDLRPVEIYREIAAHLDATDLVTSAELKARTTVYHQIRFHYLYGEYTAACDLGERAYRAWRVGNDPSGDDHLVLRTSQEWANALRAVGRYEKAAELTRSAMSELRVDPAYGERHSYTLATAGSRAADLRIAGDYRRALEFDEDTLRQCRDSIGDDQPRTIMSRHNFAISLRLTGRFREAEEVDRIALRQHRDAFGEDNWQTLLSINALAEDLNGQGRYQDVLNEVEPMLERIETRERTRMERGLMFARRALALARRGIGRLEDALALLDTSYDECARLFGEHHEYPLALQMSRANTLHLLGRADDAIEQASSVIDSYGRLFGPRNPLTVAAQINLANVLRARGELGQAMRIDGASSEALLDKVGQDHPFAVAAAVNLASDYAQSGHPNRLTASRRAVELAKRVHPRPDHPDVIAAEANLAVDLIAVDGPKASSTRQRVLQQVEGLYGQDHPMVSTITRGDRLDCVIEPPLL</sequence>
<comment type="caution">
    <text evidence="2">The sequence shown here is derived from an EMBL/GenBank/DDBJ whole genome shotgun (WGS) entry which is preliminary data.</text>
</comment>
<accession>A0A6V8KDV4</accession>
<dbReference type="Gene3D" id="1.25.40.10">
    <property type="entry name" value="Tetratricopeptide repeat domain"/>
    <property type="match status" value="3"/>
</dbReference>
<keyword evidence="2" id="KW-0547">Nucleotide-binding</keyword>
<feature type="domain" description="DUF7779" evidence="1">
    <location>
        <begin position="371"/>
        <end position="456"/>
    </location>
</feature>
<evidence type="ECO:0000313" key="2">
    <source>
        <dbReference type="EMBL" id="GFJ78945.1"/>
    </source>
</evidence>
<dbReference type="PANTHER" id="PTHR46082">
    <property type="entry name" value="ATP/GTP-BINDING PROTEIN-RELATED"/>
    <property type="match status" value="1"/>
</dbReference>
<dbReference type="SUPFAM" id="SSF52540">
    <property type="entry name" value="P-loop containing nucleoside triphosphate hydrolases"/>
    <property type="match status" value="1"/>
</dbReference>
<dbReference type="AlphaFoldDB" id="A0A6V8KDV4"/>
<name>A0A6V8KDV4_9ACTN</name>
<protein>
    <submittedName>
        <fullName evidence="2">ATP-binding protein</fullName>
    </submittedName>
</protein>
<dbReference type="GO" id="GO:0005524">
    <property type="term" value="F:ATP binding"/>
    <property type="evidence" value="ECO:0007669"/>
    <property type="project" value="UniProtKB-KW"/>
</dbReference>
<reference evidence="2 3" key="2">
    <citation type="submission" date="2020-03" db="EMBL/GenBank/DDBJ databases">
        <authorList>
            <person name="Ichikawa N."/>
            <person name="Kimura A."/>
            <person name="Kitahashi Y."/>
            <person name="Uohara A."/>
        </authorList>
    </citation>
    <scope>NUCLEOTIDE SEQUENCE [LARGE SCALE GENOMIC DNA]</scope>
    <source>
        <strain evidence="2 3">NBRC 108639</strain>
    </source>
</reference>
<dbReference type="Pfam" id="PF25000">
    <property type="entry name" value="DUF7779"/>
    <property type="match status" value="1"/>
</dbReference>
<keyword evidence="2" id="KW-0067">ATP-binding</keyword>
<reference evidence="2 3" key="1">
    <citation type="submission" date="2020-03" db="EMBL/GenBank/DDBJ databases">
        <title>Whole genome shotgun sequence of Phytohabitans houttuyneae NBRC 108639.</title>
        <authorList>
            <person name="Komaki H."/>
            <person name="Tamura T."/>
        </authorList>
    </citation>
    <scope>NUCLEOTIDE SEQUENCE [LARGE SCALE GENOMIC DNA]</scope>
    <source>
        <strain evidence="2 3">NBRC 108639</strain>
    </source>
</reference>
<evidence type="ECO:0000259" key="1">
    <source>
        <dbReference type="Pfam" id="PF25000"/>
    </source>
</evidence>